<dbReference type="Proteomes" id="UP000189704">
    <property type="component" value="Unplaced"/>
</dbReference>
<proteinExistence type="predicted"/>
<dbReference type="RefSeq" id="XP_021572758.1">
    <property type="nucleotide sequence ID" value="XM_021717083.1"/>
</dbReference>
<feature type="compositionally biased region" description="Polar residues" evidence="1">
    <location>
        <begin position="191"/>
        <end position="205"/>
    </location>
</feature>
<dbReference type="OrthoDB" id="9644219at2759"/>
<feature type="non-terminal residue" evidence="3">
    <location>
        <position position="300"/>
    </location>
</feature>
<protein>
    <submittedName>
        <fullName evidence="3">Uncharacterized protein LOC110596457</fullName>
    </submittedName>
</protein>
<feature type="region of interest" description="Disordered" evidence="1">
    <location>
        <begin position="130"/>
        <end position="300"/>
    </location>
</feature>
<dbReference type="GeneID" id="110596457"/>
<dbReference type="KEGG" id="csyr:110596457"/>
<feature type="compositionally biased region" description="Basic and acidic residues" evidence="1">
    <location>
        <begin position="206"/>
        <end position="225"/>
    </location>
</feature>
<evidence type="ECO:0000256" key="1">
    <source>
        <dbReference type="SAM" id="MobiDB-lite"/>
    </source>
</evidence>
<dbReference type="AlphaFoldDB" id="A0A3Q0EF94"/>
<keyword evidence="2" id="KW-1185">Reference proteome</keyword>
<name>A0A3Q0EF94_CARSF</name>
<evidence type="ECO:0000313" key="3">
    <source>
        <dbReference type="RefSeq" id="XP_021572758.1"/>
    </source>
</evidence>
<accession>A0A3Q0EF94</accession>
<sequence length="300" mass="32255">MGHQQPNPLLCQSCGFSGTVSPRVCNEVTAPDHHKGALSGLKSSAEHLPSRQSLYYQGPTLQKIIFYFGGPLYSFFKFLRRDLPQRALEVVDGSHGAEESQEFPCHCGESQLFHTTSEAPGLFPPETRMLQKSRAQPPEESRRKPVLGKLGTLFTAGRRRSSRNGPGSPTRSSATSASPRDVSPSKLPESAKSQRQGSQPEQPDASQERPPHEQPRGPEGERSESGVHAAPLTPGCSRGSAAAGQQGPDSDSLQLEAREAGGETFPEATAAARQLHSSPGNSFRREDAETPARRPGEDAS</sequence>
<feature type="compositionally biased region" description="Basic and acidic residues" evidence="1">
    <location>
        <begin position="283"/>
        <end position="300"/>
    </location>
</feature>
<gene>
    <name evidence="3" type="primary">LOC110596457</name>
</gene>
<organism evidence="2 3">
    <name type="scientific">Carlito syrichta</name>
    <name type="common">Philippine tarsier</name>
    <name type="synonym">Tarsius syrichta</name>
    <dbReference type="NCBI Taxonomy" id="1868482"/>
    <lineage>
        <taxon>Eukaryota</taxon>
        <taxon>Metazoa</taxon>
        <taxon>Chordata</taxon>
        <taxon>Craniata</taxon>
        <taxon>Vertebrata</taxon>
        <taxon>Euteleostomi</taxon>
        <taxon>Mammalia</taxon>
        <taxon>Eutheria</taxon>
        <taxon>Euarchontoglires</taxon>
        <taxon>Primates</taxon>
        <taxon>Haplorrhini</taxon>
        <taxon>Tarsiiformes</taxon>
        <taxon>Tarsiidae</taxon>
        <taxon>Carlito</taxon>
    </lineage>
</organism>
<evidence type="ECO:0000313" key="2">
    <source>
        <dbReference type="Proteomes" id="UP000189704"/>
    </source>
</evidence>
<feature type="compositionally biased region" description="Low complexity" evidence="1">
    <location>
        <begin position="163"/>
        <end position="180"/>
    </location>
</feature>
<reference evidence="3" key="1">
    <citation type="submission" date="2025-08" db="UniProtKB">
        <authorList>
            <consortium name="RefSeq"/>
        </authorList>
    </citation>
    <scope>IDENTIFICATION</scope>
</reference>